<dbReference type="SUPFAM" id="SSF53955">
    <property type="entry name" value="Lysozyme-like"/>
    <property type="match status" value="1"/>
</dbReference>
<dbReference type="InterPro" id="IPR001264">
    <property type="entry name" value="Glyco_trans_51"/>
</dbReference>
<dbReference type="GO" id="GO:0009252">
    <property type="term" value="P:peptidoglycan biosynthetic process"/>
    <property type="evidence" value="ECO:0007669"/>
    <property type="project" value="TreeGrafter"/>
</dbReference>
<dbReference type="KEGG" id="bapa:BBC0178_010980"/>
<dbReference type="AlphaFoldDB" id="A0A1U9MB92"/>
<sequence>MNSEPHNLLFKNVNRKIRNLIININMDIISISSYMEDNDEYVSELHYYILALEDRNFFRHCGVDFKAILREFKNMLIGKKYGGASTIDMQLVRTITNYRERTISRKIYEMTLAILLNFKFSKKQILNCYMRNAFLGSHIIGFEAAIEKRFKDKPVLNELEMASLAAMLLKPMPLNPTKEWFFANESRARYAQKVRVL</sequence>
<evidence type="ECO:0000313" key="4">
    <source>
        <dbReference type="EMBL" id="AQT42578.1"/>
    </source>
</evidence>
<dbReference type="Proteomes" id="UP000189660">
    <property type="component" value="Chromosome"/>
</dbReference>
<evidence type="ECO:0000256" key="2">
    <source>
        <dbReference type="ARBA" id="ARBA00022679"/>
    </source>
</evidence>
<proteinExistence type="predicted"/>
<evidence type="ECO:0000256" key="1">
    <source>
        <dbReference type="ARBA" id="ARBA00004752"/>
    </source>
</evidence>
<dbReference type="Pfam" id="PF00912">
    <property type="entry name" value="Transgly"/>
    <property type="match status" value="1"/>
</dbReference>
<accession>A0A1U9MB92</accession>
<protein>
    <submittedName>
        <fullName evidence="4">Penicillin-binding protein 1B</fullName>
        <ecNumber evidence="4">3.4.-.-</ecNumber>
    </submittedName>
</protein>
<keyword evidence="4" id="KW-0378">Hydrolase</keyword>
<dbReference type="RefSeq" id="WP_078039472.1">
    <property type="nucleotide sequence ID" value="NZ_CP015820.1"/>
</dbReference>
<dbReference type="Gene3D" id="1.10.3810.10">
    <property type="entry name" value="Biosynthetic peptidoglycan transglycosylase-like"/>
    <property type="match status" value="1"/>
</dbReference>
<gene>
    <name evidence="4" type="ORF">BBC0178_010980</name>
</gene>
<comment type="pathway">
    <text evidence="1">Cell wall biogenesis; peptidoglycan biosynthesis.</text>
</comment>
<dbReference type="OrthoDB" id="9766909at2"/>
<evidence type="ECO:0000259" key="3">
    <source>
        <dbReference type="Pfam" id="PF00912"/>
    </source>
</evidence>
<feature type="domain" description="Glycosyl transferase family 51" evidence="3">
    <location>
        <begin position="40"/>
        <end position="188"/>
    </location>
</feature>
<evidence type="ECO:0000313" key="5">
    <source>
        <dbReference type="Proteomes" id="UP000189660"/>
    </source>
</evidence>
<dbReference type="GO" id="GO:0016787">
    <property type="term" value="F:hydrolase activity"/>
    <property type="evidence" value="ECO:0007669"/>
    <property type="project" value="UniProtKB-KW"/>
</dbReference>
<organism evidence="4 5">
    <name type="scientific">Bartonella apihabitans</name>
    <dbReference type="NCBI Taxonomy" id="2750929"/>
    <lineage>
        <taxon>Bacteria</taxon>
        <taxon>Pseudomonadati</taxon>
        <taxon>Pseudomonadota</taxon>
        <taxon>Alphaproteobacteria</taxon>
        <taxon>Hyphomicrobiales</taxon>
        <taxon>Bartonellaceae</taxon>
        <taxon>Bartonella</taxon>
    </lineage>
</organism>
<dbReference type="EC" id="3.4.-.-" evidence="4"/>
<dbReference type="GO" id="GO:0008955">
    <property type="term" value="F:peptidoglycan glycosyltransferase activity"/>
    <property type="evidence" value="ECO:0007669"/>
    <property type="project" value="TreeGrafter"/>
</dbReference>
<dbReference type="PANTHER" id="PTHR32282:SF33">
    <property type="entry name" value="PEPTIDOGLYCAN GLYCOSYLTRANSFERASE"/>
    <property type="match status" value="1"/>
</dbReference>
<dbReference type="InterPro" id="IPR036950">
    <property type="entry name" value="PBP_transglycosylase"/>
</dbReference>
<dbReference type="GO" id="GO:0030288">
    <property type="term" value="C:outer membrane-bounded periplasmic space"/>
    <property type="evidence" value="ECO:0007669"/>
    <property type="project" value="TreeGrafter"/>
</dbReference>
<keyword evidence="2" id="KW-0808">Transferase</keyword>
<dbReference type="InterPro" id="IPR023346">
    <property type="entry name" value="Lysozyme-like_dom_sf"/>
</dbReference>
<dbReference type="EMBL" id="CP015820">
    <property type="protein sequence ID" value="AQT42578.1"/>
    <property type="molecule type" value="Genomic_DNA"/>
</dbReference>
<dbReference type="InterPro" id="IPR050396">
    <property type="entry name" value="Glycosyltr_51/Transpeptidase"/>
</dbReference>
<reference evidence="4 5" key="1">
    <citation type="submission" date="2016-11" db="EMBL/GenBank/DDBJ databases">
        <title>Comparative genomics of Bartonella apis.</title>
        <authorList>
            <person name="Engel P."/>
        </authorList>
    </citation>
    <scope>NUCLEOTIDE SEQUENCE [LARGE SCALE GENOMIC DNA]</scope>
    <source>
        <strain evidence="4 5">BBC0178</strain>
    </source>
</reference>
<keyword evidence="5" id="KW-1185">Reference proteome</keyword>
<name>A0A1U9MB92_9HYPH</name>
<dbReference type="PANTHER" id="PTHR32282">
    <property type="entry name" value="BINDING PROTEIN TRANSPEPTIDASE, PUTATIVE-RELATED"/>
    <property type="match status" value="1"/>
</dbReference>